<organism evidence="12 13">
    <name type="scientific">Pendulispora brunnea</name>
    <dbReference type="NCBI Taxonomy" id="2905690"/>
    <lineage>
        <taxon>Bacteria</taxon>
        <taxon>Pseudomonadati</taxon>
        <taxon>Myxococcota</taxon>
        <taxon>Myxococcia</taxon>
        <taxon>Myxococcales</taxon>
        <taxon>Sorangiineae</taxon>
        <taxon>Pendulisporaceae</taxon>
        <taxon>Pendulispora</taxon>
    </lineage>
</organism>
<proteinExistence type="predicted"/>
<feature type="transmembrane region" description="Helical" evidence="11">
    <location>
        <begin position="121"/>
        <end position="144"/>
    </location>
</feature>
<reference evidence="12 13" key="1">
    <citation type="submission" date="2021-12" db="EMBL/GenBank/DDBJ databases">
        <title>Discovery of the Pendulisporaceae a myxobacterial family with distinct sporulation behavior and unique specialized metabolism.</title>
        <authorList>
            <person name="Garcia R."/>
            <person name="Popoff A."/>
            <person name="Bader C.D."/>
            <person name="Loehr J."/>
            <person name="Walesch S."/>
            <person name="Walt C."/>
            <person name="Boldt J."/>
            <person name="Bunk B."/>
            <person name="Haeckl F.J.F.P.J."/>
            <person name="Gunesch A.P."/>
            <person name="Birkelbach J."/>
            <person name="Nuebel U."/>
            <person name="Pietschmann T."/>
            <person name="Bach T."/>
            <person name="Mueller R."/>
        </authorList>
    </citation>
    <scope>NUCLEOTIDE SEQUENCE [LARGE SCALE GENOMIC DNA]</scope>
    <source>
        <strain evidence="12 13">MSr12523</strain>
    </source>
</reference>
<feature type="transmembrane region" description="Helical" evidence="11">
    <location>
        <begin position="362"/>
        <end position="379"/>
    </location>
</feature>
<evidence type="ECO:0000256" key="3">
    <source>
        <dbReference type="ARBA" id="ARBA00022475"/>
    </source>
</evidence>
<evidence type="ECO:0000256" key="4">
    <source>
        <dbReference type="ARBA" id="ARBA00022519"/>
    </source>
</evidence>
<feature type="transmembrane region" description="Helical" evidence="11">
    <location>
        <begin position="304"/>
        <end position="326"/>
    </location>
</feature>
<dbReference type="Proteomes" id="UP001379533">
    <property type="component" value="Chromosome"/>
</dbReference>
<keyword evidence="4" id="KW-0997">Cell inner membrane</keyword>
<keyword evidence="6 11" id="KW-0812">Transmembrane</keyword>
<dbReference type="PANTHER" id="PTHR32196">
    <property type="entry name" value="ABC TRANSPORTER PERMEASE PROTEIN YPHD-RELATED-RELATED"/>
    <property type="match status" value="1"/>
</dbReference>
<sequence>MSTEVKDPTPAAVDPRLLVRESGVKGYIEDFQRRLKGGDLGALPVAIGLVIIWVTFYSLNENFLAPQNLSNLALQIAATGTISVGIVLVLLLGEIDLAVGSVSGLTGAVLAVLNVNQGMSAPLAILAALVAGAVVGWIHGFFFARVGVPSFVVTLAGLIGWQGLQLYVLGKEGTINLPYEGGVATLTHTFFPHAMGYAIGAAVVVVYLLLDMSSARRRAKAGLPTRPLSESVIRALLVAVAVFVSIYVLNQAEGLPLALLIFVGFVAGFDWILRRTRYGRMIFAVGGNAEAASRAGIDVRWVRISVYVLSATMGAAGGVMAASRLFAVNQSSGGNNELLNAIAAAVIGGTSLFGGRGSTYSALLGMLVIGSISNGMYLLQLDSSVQFMITGAVLLAAVVIDSVSRRGRAAAGRA</sequence>
<name>A0ABZ2KFZ0_9BACT</name>
<gene>
    <name evidence="12" type="ORF">LZC95_11615</name>
</gene>
<keyword evidence="8 11" id="KW-0472">Membrane</keyword>
<evidence type="ECO:0000256" key="1">
    <source>
        <dbReference type="ARBA" id="ARBA00004651"/>
    </source>
</evidence>
<accession>A0ABZ2KFZ0</accession>
<dbReference type="EMBL" id="CP089982">
    <property type="protein sequence ID" value="WXA97481.1"/>
    <property type="molecule type" value="Genomic_DNA"/>
</dbReference>
<keyword evidence="7 11" id="KW-1133">Transmembrane helix</keyword>
<evidence type="ECO:0000256" key="6">
    <source>
        <dbReference type="ARBA" id="ARBA00022692"/>
    </source>
</evidence>
<dbReference type="CDD" id="cd06579">
    <property type="entry name" value="TM_PBP1_transp_AraH_like"/>
    <property type="match status" value="1"/>
</dbReference>
<feature type="transmembrane region" description="Helical" evidence="11">
    <location>
        <begin position="97"/>
        <end position="115"/>
    </location>
</feature>
<evidence type="ECO:0000256" key="2">
    <source>
        <dbReference type="ARBA" id="ARBA00022448"/>
    </source>
</evidence>
<evidence type="ECO:0000256" key="9">
    <source>
        <dbReference type="ARBA" id="ARBA00035611"/>
    </source>
</evidence>
<keyword evidence="2" id="KW-0813">Transport</keyword>
<feature type="transmembrane region" description="Helical" evidence="11">
    <location>
        <begin position="338"/>
        <end position="355"/>
    </location>
</feature>
<feature type="transmembrane region" description="Helical" evidence="11">
    <location>
        <begin position="231"/>
        <end position="249"/>
    </location>
</feature>
<evidence type="ECO:0000256" key="8">
    <source>
        <dbReference type="ARBA" id="ARBA00023136"/>
    </source>
</evidence>
<feature type="transmembrane region" description="Helical" evidence="11">
    <location>
        <begin position="190"/>
        <end position="210"/>
    </location>
</feature>
<evidence type="ECO:0000256" key="10">
    <source>
        <dbReference type="ARBA" id="ARBA00035686"/>
    </source>
</evidence>
<feature type="transmembrane region" description="Helical" evidence="11">
    <location>
        <begin position="40"/>
        <end position="60"/>
    </location>
</feature>
<comment type="subcellular location">
    <subcellularLocation>
        <location evidence="1">Cell membrane</location>
        <topology evidence="1">Multi-pass membrane protein</topology>
    </subcellularLocation>
</comment>
<keyword evidence="13" id="KW-1185">Reference proteome</keyword>
<comment type="function">
    <text evidence="9">Part of the binding-protein-dependent transport system for D-xylose. Probably responsible for the translocation of the substrate across the membrane.</text>
</comment>
<keyword evidence="3" id="KW-1003">Cell membrane</keyword>
<evidence type="ECO:0000313" key="12">
    <source>
        <dbReference type="EMBL" id="WXA97481.1"/>
    </source>
</evidence>
<feature type="transmembrane region" description="Helical" evidence="11">
    <location>
        <begin position="72"/>
        <end position="92"/>
    </location>
</feature>
<dbReference type="RefSeq" id="WP_394848098.1">
    <property type="nucleotide sequence ID" value="NZ_CP089982.1"/>
</dbReference>
<dbReference type="Pfam" id="PF02653">
    <property type="entry name" value="BPD_transp_2"/>
    <property type="match status" value="1"/>
</dbReference>
<dbReference type="PANTHER" id="PTHR32196:SF32">
    <property type="entry name" value="XYLOSE TRANSPORT SYSTEM PERMEASE PROTEIN XYLH"/>
    <property type="match status" value="1"/>
</dbReference>
<protein>
    <recommendedName>
        <fullName evidence="10">Xylose transport system permease protein XylH</fullName>
    </recommendedName>
</protein>
<keyword evidence="5" id="KW-0762">Sugar transport</keyword>
<dbReference type="InterPro" id="IPR001851">
    <property type="entry name" value="ABC_transp_permease"/>
</dbReference>
<feature type="transmembrane region" description="Helical" evidence="11">
    <location>
        <begin position="255"/>
        <end position="273"/>
    </location>
</feature>
<evidence type="ECO:0000256" key="7">
    <source>
        <dbReference type="ARBA" id="ARBA00022989"/>
    </source>
</evidence>
<feature type="transmembrane region" description="Helical" evidence="11">
    <location>
        <begin position="385"/>
        <end position="403"/>
    </location>
</feature>
<evidence type="ECO:0000256" key="11">
    <source>
        <dbReference type="SAM" id="Phobius"/>
    </source>
</evidence>
<feature type="transmembrane region" description="Helical" evidence="11">
    <location>
        <begin position="151"/>
        <end position="170"/>
    </location>
</feature>
<evidence type="ECO:0000256" key="5">
    <source>
        <dbReference type="ARBA" id="ARBA00022597"/>
    </source>
</evidence>
<evidence type="ECO:0000313" key="13">
    <source>
        <dbReference type="Proteomes" id="UP001379533"/>
    </source>
</evidence>